<sequence length="102" mass="11596">MKGCCDPVIESGKGDYLSELKYTTQNIIRAVLDAQKSGDHTKNIKVPLSTTPLRLPPTREGTLSELRRLQRQFISINKMHALLDMSRVAELFVEYLNHNLNN</sequence>
<evidence type="ECO:0000313" key="5">
    <source>
        <dbReference type="Proteomes" id="UP000780801"/>
    </source>
</evidence>
<evidence type="ECO:0000256" key="3">
    <source>
        <dbReference type="ARBA" id="ARBA00025768"/>
    </source>
</evidence>
<protein>
    <submittedName>
        <fullName evidence="4">Kti12, chromatin associated</fullName>
    </submittedName>
</protein>
<evidence type="ECO:0000256" key="2">
    <source>
        <dbReference type="ARBA" id="ARBA00022840"/>
    </source>
</evidence>
<dbReference type="PANTHER" id="PTHR12435">
    <property type="match status" value="1"/>
</dbReference>
<keyword evidence="5" id="KW-1185">Reference proteome</keyword>
<proteinExistence type="inferred from homology"/>
<comment type="similarity">
    <text evidence="3">Belongs to the KTI12 family.</text>
</comment>
<reference evidence="4" key="1">
    <citation type="journal article" date="2020" name="Fungal Divers.">
        <title>Resolving the Mortierellaceae phylogeny through synthesis of multi-gene phylogenetics and phylogenomics.</title>
        <authorList>
            <person name="Vandepol N."/>
            <person name="Liber J."/>
            <person name="Desiro A."/>
            <person name="Na H."/>
            <person name="Kennedy M."/>
            <person name="Barry K."/>
            <person name="Grigoriev I.V."/>
            <person name="Miller A.N."/>
            <person name="O'Donnell K."/>
            <person name="Stajich J.E."/>
            <person name="Bonito G."/>
        </authorList>
    </citation>
    <scope>NUCLEOTIDE SEQUENCE</scope>
    <source>
        <strain evidence="4">KOD1015</strain>
    </source>
</reference>
<dbReference type="Pfam" id="PF08433">
    <property type="entry name" value="KTI12"/>
    <property type="match status" value="1"/>
</dbReference>
<keyword evidence="2" id="KW-0067">ATP-binding</keyword>
<gene>
    <name evidence="4" type="primary">KTI12</name>
    <name evidence="4" type="ORF">BGW38_002625</name>
</gene>
<keyword evidence="1" id="KW-0547">Nucleotide-binding</keyword>
<dbReference type="GO" id="GO:0005524">
    <property type="term" value="F:ATP binding"/>
    <property type="evidence" value="ECO:0007669"/>
    <property type="project" value="UniProtKB-KW"/>
</dbReference>
<dbReference type="AlphaFoldDB" id="A0A9P6KDE1"/>
<comment type="caution">
    <text evidence="4">The sequence shown here is derived from an EMBL/GenBank/DDBJ whole genome shotgun (WGS) entry which is preliminary data.</text>
</comment>
<dbReference type="InterPro" id="IPR013641">
    <property type="entry name" value="KTI12/PSTK"/>
</dbReference>
<name>A0A9P6KDE1_9FUNG</name>
<dbReference type="OrthoDB" id="9972657at2759"/>
<evidence type="ECO:0000256" key="1">
    <source>
        <dbReference type="ARBA" id="ARBA00022741"/>
    </source>
</evidence>
<accession>A0A9P6KDE1</accession>
<dbReference type="EMBL" id="JAABOA010001934">
    <property type="protein sequence ID" value="KAF9580645.1"/>
    <property type="molecule type" value="Genomic_DNA"/>
</dbReference>
<organism evidence="4 5">
    <name type="scientific">Lunasporangiospora selenospora</name>
    <dbReference type="NCBI Taxonomy" id="979761"/>
    <lineage>
        <taxon>Eukaryota</taxon>
        <taxon>Fungi</taxon>
        <taxon>Fungi incertae sedis</taxon>
        <taxon>Mucoromycota</taxon>
        <taxon>Mortierellomycotina</taxon>
        <taxon>Mortierellomycetes</taxon>
        <taxon>Mortierellales</taxon>
        <taxon>Mortierellaceae</taxon>
        <taxon>Lunasporangiospora</taxon>
    </lineage>
</organism>
<evidence type="ECO:0000313" key="4">
    <source>
        <dbReference type="EMBL" id="KAF9580645.1"/>
    </source>
</evidence>
<dbReference type="Proteomes" id="UP000780801">
    <property type="component" value="Unassembled WGS sequence"/>
</dbReference>